<evidence type="ECO:0000313" key="2">
    <source>
        <dbReference type="EMBL" id="OBP71453.1"/>
    </source>
</evidence>
<dbReference type="EMBL" id="LZTJ01000032">
    <property type="protein sequence ID" value="OBP71453.1"/>
    <property type="molecule type" value="Genomic_DNA"/>
</dbReference>
<keyword evidence="1" id="KW-0812">Transmembrane</keyword>
<keyword evidence="1" id="KW-1133">Transmembrane helix</keyword>
<feature type="transmembrane region" description="Helical" evidence="1">
    <location>
        <begin position="12"/>
        <end position="34"/>
    </location>
</feature>
<dbReference type="Proteomes" id="UP000093748">
    <property type="component" value="Unassembled WGS sequence"/>
</dbReference>
<evidence type="ECO:0000313" key="3">
    <source>
        <dbReference type="Proteomes" id="UP000093748"/>
    </source>
</evidence>
<dbReference type="RefSeq" id="WP_032930789.1">
    <property type="nucleotide sequence ID" value="NZ_LZTH01000046.1"/>
</dbReference>
<gene>
    <name evidence="2" type="ORF">BAE39_21060</name>
</gene>
<feature type="transmembrane region" description="Helical" evidence="1">
    <location>
        <begin position="54"/>
        <end position="76"/>
    </location>
</feature>
<organism evidence="2 3">
    <name type="scientific">Rhizobium loti</name>
    <name type="common">Mesorhizobium loti</name>
    <dbReference type="NCBI Taxonomy" id="381"/>
    <lineage>
        <taxon>Bacteria</taxon>
        <taxon>Pseudomonadati</taxon>
        <taxon>Pseudomonadota</taxon>
        <taxon>Alphaproteobacteria</taxon>
        <taxon>Hyphomicrobiales</taxon>
        <taxon>Phyllobacteriaceae</taxon>
        <taxon>Mesorhizobium</taxon>
    </lineage>
</organism>
<name>A0A1A5J7H5_RHILI</name>
<proteinExistence type="predicted"/>
<keyword evidence="1" id="KW-0472">Membrane</keyword>
<dbReference type="GeneID" id="66683379"/>
<sequence>MAGENRYSPILVGIFLSQMLIGTLVVVVFLWMGKAIIPRHGGGLYVLHRVQDPYLYWGLLAGILFSLVFLPIRYLYQGPKR</sequence>
<reference evidence="3" key="1">
    <citation type="submission" date="2016-06" db="EMBL/GenBank/DDBJ databases">
        <title>NZP2037 Pacbio-Illumina hybrid assembly.</title>
        <authorList>
            <person name="Ramsay J.P."/>
        </authorList>
    </citation>
    <scope>NUCLEOTIDE SEQUENCE [LARGE SCALE GENOMIC DNA]</scope>
    <source>
        <strain evidence="3">R7ANS::ICEMlSym2042</strain>
    </source>
</reference>
<dbReference type="OrthoDB" id="8101166at2"/>
<accession>A0A1A5J7H5</accession>
<evidence type="ECO:0000256" key="1">
    <source>
        <dbReference type="SAM" id="Phobius"/>
    </source>
</evidence>
<dbReference type="AlphaFoldDB" id="A0A1A5J7H5"/>
<protein>
    <submittedName>
        <fullName evidence="2">Uncharacterized protein</fullName>
    </submittedName>
</protein>
<comment type="caution">
    <text evidence="2">The sequence shown here is derived from an EMBL/GenBank/DDBJ whole genome shotgun (WGS) entry which is preliminary data.</text>
</comment>